<organism evidence="2 3">
    <name type="scientific">Nocardia pulmonis</name>
    <dbReference type="NCBI Taxonomy" id="2951408"/>
    <lineage>
        <taxon>Bacteria</taxon>
        <taxon>Bacillati</taxon>
        <taxon>Actinomycetota</taxon>
        <taxon>Actinomycetes</taxon>
        <taxon>Mycobacteriales</taxon>
        <taxon>Nocardiaceae</taxon>
        <taxon>Nocardia</taxon>
    </lineage>
</organism>
<dbReference type="InterPro" id="IPR016040">
    <property type="entry name" value="NAD(P)-bd_dom"/>
</dbReference>
<feature type="domain" description="NAD(P)-binding" evidence="1">
    <location>
        <begin position="7"/>
        <end position="168"/>
    </location>
</feature>
<protein>
    <submittedName>
        <fullName evidence="2">NAD(P)H-binding protein</fullName>
    </submittedName>
</protein>
<gene>
    <name evidence="2" type="ORF">NDR86_09595</name>
</gene>
<accession>A0A9X2IVZ1</accession>
<dbReference type="PANTHER" id="PTHR43162:SF1">
    <property type="entry name" value="PRESTALK A DIFFERENTIATION PROTEIN A"/>
    <property type="match status" value="1"/>
</dbReference>
<dbReference type="SUPFAM" id="SSF51735">
    <property type="entry name" value="NAD(P)-binding Rossmann-fold domains"/>
    <property type="match status" value="1"/>
</dbReference>
<dbReference type="PANTHER" id="PTHR43162">
    <property type="match status" value="1"/>
</dbReference>
<comment type="caution">
    <text evidence="2">The sequence shown here is derived from an EMBL/GenBank/DDBJ whole genome shotgun (WGS) entry which is preliminary data.</text>
</comment>
<name>A0A9X2IVZ1_9NOCA</name>
<dbReference type="InterPro" id="IPR051604">
    <property type="entry name" value="Ergot_Alk_Oxidoreductase"/>
</dbReference>
<dbReference type="Pfam" id="PF13460">
    <property type="entry name" value="NAD_binding_10"/>
    <property type="match status" value="1"/>
</dbReference>
<dbReference type="AlphaFoldDB" id="A0A9X2IVZ1"/>
<dbReference type="InterPro" id="IPR036291">
    <property type="entry name" value="NAD(P)-bd_dom_sf"/>
</dbReference>
<keyword evidence="3" id="KW-1185">Reference proteome</keyword>
<dbReference type="Gene3D" id="3.90.25.10">
    <property type="entry name" value="UDP-galactose 4-epimerase, domain 1"/>
    <property type="match status" value="1"/>
</dbReference>
<dbReference type="RefSeq" id="WP_251910777.1">
    <property type="nucleotide sequence ID" value="NZ_JAMRXG010000003.1"/>
</dbReference>
<evidence type="ECO:0000259" key="1">
    <source>
        <dbReference type="Pfam" id="PF13460"/>
    </source>
</evidence>
<dbReference type="EMBL" id="JAMRXG010000003">
    <property type="protein sequence ID" value="MCM6773723.1"/>
    <property type="molecule type" value="Genomic_DNA"/>
</dbReference>
<evidence type="ECO:0000313" key="3">
    <source>
        <dbReference type="Proteomes" id="UP001139157"/>
    </source>
</evidence>
<dbReference type="Proteomes" id="UP001139157">
    <property type="component" value="Unassembled WGS sequence"/>
</dbReference>
<reference evidence="2" key="1">
    <citation type="submission" date="2022-06" db="EMBL/GenBank/DDBJ databases">
        <title>Novel species in genus nocardia.</title>
        <authorList>
            <person name="Li F."/>
        </authorList>
    </citation>
    <scope>NUCLEOTIDE SEQUENCE</scope>
    <source>
        <strain evidence="2">CDC141</strain>
    </source>
</reference>
<evidence type="ECO:0000313" key="2">
    <source>
        <dbReference type="EMBL" id="MCM6773723.1"/>
    </source>
</evidence>
<proteinExistence type="predicted"/>
<dbReference type="Gene3D" id="3.40.50.720">
    <property type="entry name" value="NAD(P)-binding Rossmann-like Domain"/>
    <property type="match status" value="1"/>
</dbReference>
<sequence>MKILVTGATGNIGRMTVDHLIALGADDIRALSNRPERAGLPPQVEVVRGYLGRLESLPAAFEGVDRMYLAPKLETVTEVVELARRAGIRHIVDLSGDDTTDWQPIAQAVEKSGVAWTHLYAGEFMDNFEMWAEQIRRTGAVREPYPESANAAVAMDDIARVAATVLTQDGHAGATYTLTGPQTLTRAERVRQLGAVLGRELSFVTVSHEEAVALLEPMLGDFARDYVDGLALGVDHPHRANTTIADVTGRPATTFAEWAAAHADQFR</sequence>